<dbReference type="InterPro" id="IPR053709">
    <property type="entry name" value="eRP_eS24_sf"/>
</dbReference>
<proteinExistence type="inferred from homology"/>
<dbReference type="PROSITE" id="PS00529">
    <property type="entry name" value="RIBOSOMAL_S24E"/>
    <property type="match status" value="1"/>
</dbReference>
<feature type="compositionally biased region" description="Acidic residues" evidence="6">
    <location>
        <begin position="95"/>
        <end position="106"/>
    </location>
</feature>
<dbReference type="RefSeq" id="WP_420891268.1">
    <property type="nucleotide sequence ID" value="NZ_JAWDKC010000011.1"/>
</dbReference>
<evidence type="ECO:0000256" key="4">
    <source>
        <dbReference type="HAMAP-Rule" id="MF_00545"/>
    </source>
</evidence>
<dbReference type="EMBL" id="JAWDKC010000011">
    <property type="protein sequence ID" value="MDV0444929.1"/>
    <property type="molecule type" value="Genomic_DNA"/>
</dbReference>
<evidence type="ECO:0000256" key="3">
    <source>
        <dbReference type="ARBA" id="ARBA00023274"/>
    </source>
</evidence>
<feature type="compositionally biased region" description="Acidic residues" evidence="6">
    <location>
        <begin position="113"/>
        <end position="131"/>
    </location>
</feature>
<dbReference type="InterPro" id="IPR001976">
    <property type="entry name" value="Ribosomal_eS24"/>
</dbReference>
<organism evidence="7 8">
    <name type="scientific">Methanimicrococcus hacksteinii</name>
    <dbReference type="NCBI Taxonomy" id="3028293"/>
    <lineage>
        <taxon>Archaea</taxon>
        <taxon>Methanobacteriati</taxon>
        <taxon>Methanobacteriota</taxon>
        <taxon>Stenosarchaea group</taxon>
        <taxon>Methanomicrobia</taxon>
        <taxon>Methanosarcinales</taxon>
        <taxon>Methanosarcinaceae</taxon>
        <taxon>Methanimicrococcus</taxon>
    </lineage>
</organism>
<evidence type="ECO:0000313" key="7">
    <source>
        <dbReference type="EMBL" id="MDV0444929.1"/>
    </source>
</evidence>
<accession>A0ABU3VNF6</accession>
<evidence type="ECO:0000256" key="5">
    <source>
        <dbReference type="RuleBase" id="RU004381"/>
    </source>
</evidence>
<keyword evidence="2 4" id="KW-0689">Ribosomal protein</keyword>
<evidence type="ECO:0000256" key="6">
    <source>
        <dbReference type="SAM" id="MobiDB-lite"/>
    </source>
</evidence>
<dbReference type="Proteomes" id="UP001272052">
    <property type="component" value="Unassembled WGS sequence"/>
</dbReference>
<comment type="caution">
    <text evidence="7">The sequence shown here is derived from an EMBL/GenBank/DDBJ whole genome shotgun (WGS) entry which is preliminary data.</text>
</comment>
<keyword evidence="8" id="KW-1185">Reference proteome</keyword>
<dbReference type="Gene3D" id="3.30.70.3370">
    <property type="match status" value="1"/>
</dbReference>
<comment type="similarity">
    <text evidence="1 4 5">Belongs to the eukaryotic ribosomal protein eS24 family.</text>
</comment>
<dbReference type="SUPFAM" id="SSF54189">
    <property type="entry name" value="Ribosomal proteins S24e, L23 and L15e"/>
    <property type="match status" value="1"/>
</dbReference>
<dbReference type="PANTHER" id="PTHR10496">
    <property type="entry name" value="40S RIBOSOMAL PROTEIN S24"/>
    <property type="match status" value="1"/>
</dbReference>
<dbReference type="Pfam" id="PF01282">
    <property type="entry name" value="Ribosomal_S24e"/>
    <property type="match status" value="1"/>
</dbReference>
<dbReference type="InterPro" id="IPR012678">
    <property type="entry name" value="Ribosomal_uL23/eL15/eS24_sf"/>
</dbReference>
<keyword evidence="3 4" id="KW-0687">Ribonucleoprotein</keyword>
<evidence type="ECO:0000256" key="1">
    <source>
        <dbReference type="ARBA" id="ARBA00009680"/>
    </source>
</evidence>
<evidence type="ECO:0000313" key="8">
    <source>
        <dbReference type="Proteomes" id="UP001272052"/>
    </source>
</evidence>
<protein>
    <recommendedName>
        <fullName evidence="4">Small ribosomal subunit protein eS24</fullName>
    </recommendedName>
</protein>
<dbReference type="HAMAP" id="MF_00545">
    <property type="entry name" value="Ribosomal_eS24"/>
    <property type="match status" value="1"/>
</dbReference>
<feature type="region of interest" description="Disordered" evidence="6">
    <location>
        <begin position="92"/>
        <end position="131"/>
    </location>
</feature>
<sequence length="131" mass="14742">MEIKIVKDLDNKLLNRNELDFTVEYEGPTPSRADVRKKLAALLNKNVDLVIVQRMESEYGHQLAKGYAKVYESADRMKQVEPEHVLLRNTMPEEPVVEEEAAEDAETPVGEDAAAEMEEQAAEDAAEELAE</sequence>
<gene>
    <name evidence="4" type="primary">rps24e</name>
    <name evidence="7" type="ORF">MmiAt1_04780</name>
</gene>
<name>A0ABU3VNF6_9EURY</name>
<evidence type="ECO:0000256" key="2">
    <source>
        <dbReference type="ARBA" id="ARBA00022980"/>
    </source>
</evidence>
<dbReference type="InterPro" id="IPR018098">
    <property type="entry name" value="Ribosomal_eS24_CS"/>
</dbReference>
<reference evidence="7 8" key="1">
    <citation type="submission" date="2023-06" db="EMBL/GenBank/DDBJ databases">
        <title>Genome sequence of Methanimicrococcus sp. At1.</title>
        <authorList>
            <person name="Protasov E."/>
            <person name="Platt K."/>
            <person name="Poehlein A."/>
            <person name="Daniel R."/>
            <person name="Brune A."/>
        </authorList>
    </citation>
    <scope>NUCLEOTIDE SEQUENCE [LARGE SCALE GENOMIC DNA]</scope>
    <source>
        <strain evidence="7 8">At1</strain>
    </source>
</reference>